<reference evidence="1 2" key="1">
    <citation type="journal article" date="2006" name="Nature">
        <title>Global trends of whole-genome duplications revealed by the ciliate Paramecium tetraurelia.</title>
        <authorList>
            <consortium name="Genoscope"/>
            <person name="Aury J.-M."/>
            <person name="Jaillon O."/>
            <person name="Duret L."/>
            <person name="Noel B."/>
            <person name="Jubin C."/>
            <person name="Porcel B.M."/>
            <person name="Segurens B."/>
            <person name="Daubin V."/>
            <person name="Anthouard V."/>
            <person name="Aiach N."/>
            <person name="Arnaiz O."/>
            <person name="Billaut A."/>
            <person name="Beisson J."/>
            <person name="Blanc I."/>
            <person name="Bouhouche K."/>
            <person name="Camara F."/>
            <person name="Duharcourt S."/>
            <person name="Guigo R."/>
            <person name="Gogendeau D."/>
            <person name="Katinka M."/>
            <person name="Keller A.-M."/>
            <person name="Kissmehl R."/>
            <person name="Klotz C."/>
            <person name="Koll F."/>
            <person name="Le Moue A."/>
            <person name="Lepere C."/>
            <person name="Malinsky S."/>
            <person name="Nowacki M."/>
            <person name="Nowak J.K."/>
            <person name="Plattner H."/>
            <person name="Poulain J."/>
            <person name="Ruiz F."/>
            <person name="Serrano V."/>
            <person name="Zagulski M."/>
            <person name="Dessen P."/>
            <person name="Betermier M."/>
            <person name="Weissenbach J."/>
            <person name="Scarpelli C."/>
            <person name="Schachter V."/>
            <person name="Sperling L."/>
            <person name="Meyer E."/>
            <person name="Cohen J."/>
            <person name="Wincker P."/>
        </authorList>
    </citation>
    <scope>NUCLEOTIDE SEQUENCE [LARGE SCALE GENOMIC DNA]</scope>
    <source>
        <strain evidence="1 2">Stock d4-2</strain>
    </source>
</reference>
<dbReference type="RefSeq" id="XP_001432543.1">
    <property type="nucleotide sequence ID" value="XM_001432506.1"/>
</dbReference>
<accession>A0C2X9</accession>
<protein>
    <submittedName>
        <fullName evidence="1">Uncharacterized protein</fullName>
    </submittedName>
</protein>
<dbReference type="InParanoid" id="A0C2X9"/>
<evidence type="ECO:0000313" key="1">
    <source>
        <dbReference type="EMBL" id="CAK65146.1"/>
    </source>
</evidence>
<dbReference type="GeneID" id="5018328"/>
<evidence type="ECO:0000313" key="2">
    <source>
        <dbReference type="Proteomes" id="UP000000600"/>
    </source>
</evidence>
<organism evidence="1 2">
    <name type="scientific">Paramecium tetraurelia</name>
    <dbReference type="NCBI Taxonomy" id="5888"/>
    <lineage>
        <taxon>Eukaryota</taxon>
        <taxon>Sar</taxon>
        <taxon>Alveolata</taxon>
        <taxon>Ciliophora</taxon>
        <taxon>Intramacronucleata</taxon>
        <taxon>Oligohymenophorea</taxon>
        <taxon>Peniculida</taxon>
        <taxon>Parameciidae</taxon>
        <taxon>Paramecium</taxon>
    </lineage>
</organism>
<sequence length="186" mass="22435">MKKERERMNAMLTEFLEHDQHQERNLQLKARRNLIMDLNKGNKRFHSFEPDQYNLTDPLSKDAKLYAYMFMKPNNDDPIFKPSSHLNVLSQSTRSQKNFNRHYLAYFNEQLWHSRDKSQNEDSSFNQVLEMNIDNLYKRSANLQSKILNTKSEKLVRRIRQFLKVKQLTTQIIKVNELKLFKIKLL</sequence>
<name>A0C2X9_PARTE</name>
<proteinExistence type="predicted"/>
<dbReference type="Proteomes" id="UP000000600">
    <property type="component" value="Unassembled WGS sequence"/>
</dbReference>
<gene>
    <name evidence="1" type="ORF">GSPATT00034624001</name>
</gene>
<keyword evidence="2" id="KW-1185">Reference proteome</keyword>
<dbReference type="HOGENOM" id="CLU_1457150_0_0_1"/>
<dbReference type="EMBL" id="CT868036">
    <property type="protein sequence ID" value="CAK65146.1"/>
    <property type="molecule type" value="Genomic_DNA"/>
</dbReference>
<dbReference type="KEGG" id="ptm:GSPATT00034624001"/>
<dbReference type="AlphaFoldDB" id="A0C2X9"/>